<dbReference type="GO" id="GO:0009279">
    <property type="term" value="C:cell outer membrane"/>
    <property type="evidence" value="ECO:0007669"/>
    <property type="project" value="UniProtKB-SubCell"/>
</dbReference>
<evidence type="ECO:0000256" key="6">
    <source>
        <dbReference type="ARBA" id="ARBA00023065"/>
    </source>
</evidence>
<keyword evidence="8 10" id="KW-0472">Membrane</keyword>
<protein>
    <submittedName>
        <fullName evidence="15">TonB-dependent receptor</fullName>
    </submittedName>
</protein>
<feature type="domain" description="TonB-dependent receptor plug" evidence="14">
    <location>
        <begin position="44"/>
        <end position="147"/>
    </location>
</feature>
<evidence type="ECO:0000259" key="14">
    <source>
        <dbReference type="Pfam" id="PF07715"/>
    </source>
</evidence>
<dbReference type="Pfam" id="PF00593">
    <property type="entry name" value="TonB_dep_Rec_b-barrel"/>
    <property type="match status" value="1"/>
</dbReference>
<dbReference type="PANTHER" id="PTHR30069">
    <property type="entry name" value="TONB-DEPENDENT OUTER MEMBRANE RECEPTOR"/>
    <property type="match status" value="1"/>
</dbReference>
<sequence>MKKRIVLLVALSTGISATAQDKTQKIEDIHLKGKFFSTPYSGINESTTVITRQQIKSAPAVSIEELLQQFAGLDIRRRGAHGVQSDVSLRGGTFEQTLILLNGVRLNDAQTGHNSMNLPVSMDMVERIEVIKGPAARRFGNNAYSGVINIITTQDRSDRAKISAQAGDYSTWQLGASASLSGESASHQMHLQRAGSEGYRYNTDYEISSAFYRTAVDLSSVKMNLQAGFSEKKFGANGFYATPSATEQYEEVQASVVSLGMEKNIGNVQLSATGFWRRGQDMYLYNRNRPEIYRNLHIGHNLGGEFNASFTSLYGRSGVGVELRRETLQSNNLGERSRSVAQVFVEHEMQILKNLTLSPGISWAHFKDQGSFFYPGIDLGLRLSSKDRLYANVGRVHRVPTFTDLYYTSMTETGNAALEPEKATSYELGYRRLDNGMQLRTSVFLRKTTNGIDWVKDSSQEKWRAENIANITTQGVELDFRHRIGGFLEYYELSYTFLDSKLEKTALLSRYSLDQLKHQFIAKAGVDITRSVSLESVYRLQQRASEDPYSLVDLKLQYGKRNFTLFALLTNLTATQYTETFGVPMPGRWLHVGAEFSLGL</sequence>
<dbReference type="GO" id="GO:0015344">
    <property type="term" value="F:siderophore uptake transmembrane transporter activity"/>
    <property type="evidence" value="ECO:0007669"/>
    <property type="project" value="TreeGrafter"/>
</dbReference>
<comment type="caution">
    <text evidence="15">The sequence shown here is derived from an EMBL/GenBank/DDBJ whole genome shotgun (WGS) entry which is preliminary data.</text>
</comment>
<dbReference type="InterPro" id="IPR000531">
    <property type="entry name" value="Beta-barrel_TonB"/>
</dbReference>
<keyword evidence="15" id="KW-0675">Receptor</keyword>
<evidence type="ECO:0000313" key="15">
    <source>
        <dbReference type="EMBL" id="MBF5026434.1"/>
    </source>
</evidence>
<evidence type="ECO:0000256" key="3">
    <source>
        <dbReference type="ARBA" id="ARBA00022452"/>
    </source>
</evidence>
<dbReference type="PANTHER" id="PTHR30069:SF53">
    <property type="entry name" value="COLICIN I RECEPTOR-RELATED"/>
    <property type="match status" value="1"/>
</dbReference>
<dbReference type="Gene3D" id="2.170.130.10">
    <property type="entry name" value="TonB-dependent receptor, plug domain"/>
    <property type="match status" value="1"/>
</dbReference>
<dbReference type="GO" id="GO:0044718">
    <property type="term" value="P:siderophore transmembrane transport"/>
    <property type="evidence" value="ECO:0007669"/>
    <property type="project" value="TreeGrafter"/>
</dbReference>
<keyword evidence="16" id="KW-1185">Reference proteome</keyword>
<organism evidence="15 16">
    <name type="scientific">Planobacterium oryzisoli</name>
    <dbReference type="NCBI Taxonomy" id="2771435"/>
    <lineage>
        <taxon>Bacteria</taxon>
        <taxon>Pseudomonadati</taxon>
        <taxon>Bacteroidota</taxon>
        <taxon>Flavobacteriia</taxon>
        <taxon>Flavobacteriales</taxon>
        <taxon>Weeksellaceae</taxon>
        <taxon>Chryseobacterium group</taxon>
        <taxon>Chryseobacterium</taxon>
    </lineage>
</organism>
<keyword evidence="5 12" id="KW-0732">Signal</keyword>
<dbReference type="AlphaFoldDB" id="A0A930YU63"/>
<keyword evidence="7 11" id="KW-0798">TonB box</keyword>
<evidence type="ECO:0000256" key="2">
    <source>
        <dbReference type="ARBA" id="ARBA00022448"/>
    </source>
</evidence>
<comment type="similarity">
    <text evidence="10 11">Belongs to the TonB-dependent receptor family.</text>
</comment>
<evidence type="ECO:0000256" key="12">
    <source>
        <dbReference type="SAM" id="SignalP"/>
    </source>
</evidence>
<proteinExistence type="inferred from homology"/>
<gene>
    <name evidence="15" type="ORF">IC612_01315</name>
</gene>
<dbReference type="InterPro" id="IPR012910">
    <property type="entry name" value="Plug_dom"/>
</dbReference>
<keyword evidence="4 10" id="KW-0812">Transmembrane</keyword>
<evidence type="ECO:0000256" key="1">
    <source>
        <dbReference type="ARBA" id="ARBA00004571"/>
    </source>
</evidence>
<evidence type="ECO:0000256" key="5">
    <source>
        <dbReference type="ARBA" id="ARBA00022729"/>
    </source>
</evidence>
<dbReference type="Pfam" id="PF07715">
    <property type="entry name" value="Plug"/>
    <property type="match status" value="1"/>
</dbReference>
<keyword evidence="2 10" id="KW-0813">Transport</keyword>
<evidence type="ECO:0000256" key="7">
    <source>
        <dbReference type="ARBA" id="ARBA00023077"/>
    </source>
</evidence>
<dbReference type="Gene3D" id="2.40.170.20">
    <property type="entry name" value="TonB-dependent receptor, beta-barrel domain"/>
    <property type="match status" value="1"/>
</dbReference>
<dbReference type="Proteomes" id="UP000694480">
    <property type="component" value="Unassembled WGS sequence"/>
</dbReference>
<feature type="signal peptide" evidence="12">
    <location>
        <begin position="1"/>
        <end position="19"/>
    </location>
</feature>
<dbReference type="InterPro" id="IPR036942">
    <property type="entry name" value="Beta-barrel_TonB_sf"/>
</dbReference>
<evidence type="ECO:0000259" key="13">
    <source>
        <dbReference type="Pfam" id="PF00593"/>
    </source>
</evidence>
<evidence type="ECO:0000256" key="9">
    <source>
        <dbReference type="ARBA" id="ARBA00023237"/>
    </source>
</evidence>
<evidence type="ECO:0000256" key="8">
    <source>
        <dbReference type="ARBA" id="ARBA00023136"/>
    </source>
</evidence>
<feature type="chain" id="PRO_5037917397" evidence="12">
    <location>
        <begin position="20"/>
        <end position="600"/>
    </location>
</feature>
<keyword evidence="6" id="KW-0406">Ion transport</keyword>
<dbReference type="InterPro" id="IPR039426">
    <property type="entry name" value="TonB-dep_rcpt-like"/>
</dbReference>
<evidence type="ECO:0000256" key="11">
    <source>
        <dbReference type="RuleBase" id="RU003357"/>
    </source>
</evidence>
<keyword evidence="9 10" id="KW-0998">Cell outer membrane</keyword>
<evidence type="ECO:0000313" key="16">
    <source>
        <dbReference type="Proteomes" id="UP000694480"/>
    </source>
</evidence>
<comment type="subcellular location">
    <subcellularLocation>
        <location evidence="1 10">Cell outer membrane</location>
        <topology evidence="1 10">Multi-pass membrane protein</topology>
    </subcellularLocation>
</comment>
<feature type="domain" description="TonB-dependent receptor-like beta-barrel" evidence="13">
    <location>
        <begin position="166"/>
        <end position="572"/>
    </location>
</feature>
<dbReference type="RefSeq" id="WP_194738359.1">
    <property type="nucleotide sequence ID" value="NZ_JADKYY010000001.1"/>
</dbReference>
<evidence type="ECO:0000256" key="10">
    <source>
        <dbReference type="PROSITE-ProRule" id="PRU01360"/>
    </source>
</evidence>
<reference evidence="15" key="1">
    <citation type="submission" date="2020-11" db="EMBL/GenBank/DDBJ databases">
        <title>Genome seq and assembly of Planobacterium sp.</title>
        <authorList>
            <person name="Chhetri G."/>
        </authorList>
    </citation>
    <scope>NUCLEOTIDE SEQUENCE</scope>
    <source>
        <strain evidence="15">GCR5</strain>
    </source>
</reference>
<dbReference type="EMBL" id="JADKYY010000001">
    <property type="protein sequence ID" value="MBF5026434.1"/>
    <property type="molecule type" value="Genomic_DNA"/>
</dbReference>
<evidence type="ECO:0000256" key="4">
    <source>
        <dbReference type="ARBA" id="ARBA00022692"/>
    </source>
</evidence>
<dbReference type="SUPFAM" id="SSF56935">
    <property type="entry name" value="Porins"/>
    <property type="match status" value="1"/>
</dbReference>
<accession>A0A930YU63</accession>
<dbReference type="InterPro" id="IPR037066">
    <property type="entry name" value="Plug_dom_sf"/>
</dbReference>
<dbReference type="PROSITE" id="PS52016">
    <property type="entry name" value="TONB_DEPENDENT_REC_3"/>
    <property type="match status" value="1"/>
</dbReference>
<name>A0A930YU63_9FLAO</name>
<keyword evidence="3 10" id="KW-1134">Transmembrane beta strand</keyword>